<protein>
    <submittedName>
        <fullName evidence="1">Uncharacterized protein</fullName>
    </submittedName>
</protein>
<dbReference type="Proteomes" id="UP000606008">
    <property type="component" value="Unassembled WGS sequence"/>
</dbReference>
<evidence type="ECO:0000313" key="1">
    <source>
        <dbReference type="EMBL" id="NID08571.1"/>
    </source>
</evidence>
<dbReference type="EMBL" id="WAEL01000001">
    <property type="protein sequence ID" value="NID08571.1"/>
    <property type="molecule type" value="Genomic_DNA"/>
</dbReference>
<name>A0ABX0QBL7_9BACT</name>
<proteinExistence type="predicted"/>
<reference evidence="1" key="1">
    <citation type="submission" date="2024-05" db="EMBL/GenBank/DDBJ databases">
        <authorList>
            <person name="Jung D.-H."/>
        </authorList>
    </citation>
    <scope>NUCLEOTIDE SEQUENCE</scope>
    <source>
        <strain evidence="1">JA-25</strain>
    </source>
</reference>
<organism evidence="1 2">
    <name type="scientific">Fibrivirga algicola</name>
    <dbReference type="NCBI Taxonomy" id="2950420"/>
    <lineage>
        <taxon>Bacteria</taxon>
        <taxon>Pseudomonadati</taxon>
        <taxon>Bacteroidota</taxon>
        <taxon>Cytophagia</taxon>
        <taxon>Cytophagales</taxon>
        <taxon>Spirosomataceae</taxon>
        <taxon>Fibrivirga</taxon>
    </lineage>
</organism>
<evidence type="ECO:0000313" key="2">
    <source>
        <dbReference type="Proteomes" id="UP000606008"/>
    </source>
</evidence>
<gene>
    <name evidence="1" type="ORF">F7231_00175</name>
</gene>
<comment type="caution">
    <text evidence="1">The sequence shown here is derived from an EMBL/GenBank/DDBJ whole genome shotgun (WGS) entry which is preliminary data.</text>
</comment>
<accession>A0ABX0QBL7</accession>
<sequence>MEATSTDQKTFQLVDNGKQVGELIYKGFFSFSAEMKLGTSDVYEIKSVGLFGTTLTVTKAGLDIANLQMNWRGQIVIAFQDGQEFVLKAMGTFYNKFIIENKEQEKLVLYDPTFDWRKWHYNYTITYEEKPQDVLLILLGVYASNYFIATMSGMA</sequence>
<keyword evidence="2" id="KW-1185">Reference proteome</keyword>
<dbReference type="RefSeq" id="WP_085410611.1">
    <property type="nucleotide sequence ID" value="NZ_WAEL01000001.1"/>
</dbReference>